<accession>A0AA39XE09</accession>
<evidence type="ECO:0000313" key="3">
    <source>
        <dbReference type="Proteomes" id="UP001175000"/>
    </source>
</evidence>
<gene>
    <name evidence="2" type="ORF">B0T14DRAFT_503643</name>
</gene>
<dbReference type="Proteomes" id="UP001175000">
    <property type="component" value="Unassembled WGS sequence"/>
</dbReference>
<reference evidence="2" key="1">
    <citation type="submission" date="2023-06" db="EMBL/GenBank/DDBJ databases">
        <title>Genome-scale phylogeny and comparative genomics of the fungal order Sordariales.</title>
        <authorList>
            <consortium name="Lawrence Berkeley National Laboratory"/>
            <person name="Hensen N."/>
            <person name="Bonometti L."/>
            <person name="Westerberg I."/>
            <person name="Brannstrom I.O."/>
            <person name="Guillou S."/>
            <person name="Cros-Aarteil S."/>
            <person name="Calhoun S."/>
            <person name="Haridas S."/>
            <person name="Kuo A."/>
            <person name="Mondo S."/>
            <person name="Pangilinan J."/>
            <person name="Riley R."/>
            <person name="Labutti K."/>
            <person name="Andreopoulos B."/>
            <person name="Lipzen A."/>
            <person name="Chen C."/>
            <person name="Yanf M."/>
            <person name="Daum C."/>
            <person name="Ng V."/>
            <person name="Clum A."/>
            <person name="Steindorff A."/>
            <person name="Ohm R."/>
            <person name="Martin F."/>
            <person name="Silar P."/>
            <person name="Natvig D."/>
            <person name="Lalanne C."/>
            <person name="Gautier V."/>
            <person name="Ament-Velasquez S.L."/>
            <person name="Kruys A."/>
            <person name="Hutchinson M.I."/>
            <person name="Powell A.J."/>
            <person name="Barry K."/>
            <person name="Miller A.N."/>
            <person name="Grigoriev I.V."/>
            <person name="Debuchy R."/>
            <person name="Gladieux P."/>
            <person name="Thoren M.H."/>
            <person name="Johannesson H."/>
        </authorList>
    </citation>
    <scope>NUCLEOTIDE SEQUENCE</scope>
    <source>
        <strain evidence="2">CBS 606.72</strain>
    </source>
</reference>
<dbReference type="AlphaFoldDB" id="A0AA39XE09"/>
<keyword evidence="1" id="KW-0472">Membrane</keyword>
<sequence>MRPRLVALRRLAKRPSPAHRTFFQSSIFLYGPRSRPQLPFLSVTSSAQRVRHLTTERRERIKHEIKLGIKYTAYIWIAAGLVFVMISAVNQEILERKYPTPHEWSFLTRQRFRGGHAERNPEDPNLLPNWNVVLLWMEGVLERLEDPAIDGYGLKDAPSDRPPGTKDISAKSEQWVRGYFEAMMLYAKSAEHMDGWVRDKTRDLIFPPGTMVGPSNLKPRPLPPMMKGPRPKEQDCEPAFESADDVYLRLIATEGLTLRQQMDARLAYATWLEFKGDTGPAGVVYQDAVELALSQRPSLPEEAVDKTNWTLNEAAGPPSANLLTSLTAFATYKARTGDVTSALSIFVSLLRARRSLPKPDTSITASLGGSTLDSSITKVVNFFRPPPYPAPPPDGSYPPVRDSKELCEEAALSLHIGEILYASQQSSREEGLGWTREGVDVAEEQLHNLDSSKKDRPARKTCRECLSTGLENWSVMVAGLAKEEAAKKEAAMAQPKKSTWFGLWGKQEEENLTRWVAEAKVIEERRRRSQGLLEELKPPPNAFSSLFTV</sequence>
<comment type="caution">
    <text evidence="2">The sequence shown here is derived from an EMBL/GenBank/DDBJ whole genome shotgun (WGS) entry which is preliminary data.</text>
</comment>
<name>A0AA39XE09_9PEZI</name>
<protein>
    <recommendedName>
        <fullName evidence="4">MFS maltose permease</fullName>
    </recommendedName>
</protein>
<evidence type="ECO:0000256" key="1">
    <source>
        <dbReference type="SAM" id="Phobius"/>
    </source>
</evidence>
<organism evidence="2 3">
    <name type="scientific">Immersiella caudata</name>
    <dbReference type="NCBI Taxonomy" id="314043"/>
    <lineage>
        <taxon>Eukaryota</taxon>
        <taxon>Fungi</taxon>
        <taxon>Dikarya</taxon>
        <taxon>Ascomycota</taxon>
        <taxon>Pezizomycotina</taxon>
        <taxon>Sordariomycetes</taxon>
        <taxon>Sordariomycetidae</taxon>
        <taxon>Sordariales</taxon>
        <taxon>Lasiosphaeriaceae</taxon>
        <taxon>Immersiella</taxon>
    </lineage>
</organism>
<evidence type="ECO:0000313" key="2">
    <source>
        <dbReference type="EMBL" id="KAK0632238.1"/>
    </source>
</evidence>
<dbReference type="EMBL" id="JAULSU010000001">
    <property type="protein sequence ID" value="KAK0632238.1"/>
    <property type="molecule type" value="Genomic_DNA"/>
</dbReference>
<feature type="transmembrane region" description="Helical" evidence="1">
    <location>
        <begin position="67"/>
        <end position="89"/>
    </location>
</feature>
<keyword evidence="1" id="KW-0812">Transmembrane</keyword>
<evidence type="ECO:0008006" key="4">
    <source>
        <dbReference type="Google" id="ProtNLM"/>
    </source>
</evidence>
<keyword evidence="1" id="KW-1133">Transmembrane helix</keyword>
<proteinExistence type="predicted"/>
<keyword evidence="3" id="KW-1185">Reference proteome</keyword>